<reference evidence="2 3" key="1">
    <citation type="submission" date="2019-03" db="EMBL/GenBank/DDBJ databases">
        <authorList>
            <person name="Gaulin E."/>
            <person name="Dumas B."/>
        </authorList>
    </citation>
    <scope>NUCLEOTIDE SEQUENCE [LARGE SCALE GENOMIC DNA]</scope>
    <source>
        <strain evidence="2">CBS 568.67</strain>
    </source>
</reference>
<accession>A0A485KQ76</accession>
<sequence>MGVSPNQRSRININLRIYGIEDACTKACDVIGKNIYLLNADTPSNVLEGLGLLDARDRNDALFRMTVFAIKVPLILGWEEDDTVVAEVDSLKLYGSSPQGVYCSTRRHLKRASDERVIPPPEHATVQLETTPNGEIDIPGPVKGQAQDMEHSSFHLALVRQTQ</sequence>
<organism evidence="2 3">
    <name type="scientific">Aphanomyces stellatus</name>
    <dbReference type="NCBI Taxonomy" id="120398"/>
    <lineage>
        <taxon>Eukaryota</taxon>
        <taxon>Sar</taxon>
        <taxon>Stramenopiles</taxon>
        <taxon>Oomycota</taxon>
        <taxon>Saprolegniomycetes</taxon>
        <taxon>Saprolegniales</taxon>
        <taxon>Verrucalvaceae</taxon>
        <taxon>Aphanomyces</taxon>
    </lineage>
</organism>
<keyword evidence="3" id="KW-1185">Reference proteome</keyword>
<gene>
    <name evidence="2" type="primary">Aste57867_10171</name>
    <name evidence="1" type="ORF">As57867_010132</name>
    <name evidence="2" type="ORF">ASTE57867_10171</name>
</gene>
<evidence type="ECO:0000313" key="2">
    <source>
        <dbReference type="EMBL" id="VFT87047.1"/>
    </source>
</evidence>
<evidence type="ECO:0000313" key="1">
    <source>
        <dbReference type="EMBL" id="KAF0699244.1"/>
    </source>
</evidence>
<dbReference type="EMBL" id="VJMH01005189">
    <property type="protein sequence ID" value="KAF0699244.1"/>
    <property type="molecule type" value="Genomic_DNA"/>
</dbReference>
<dbReference type="AlphaFoldDB" id="A0A485KQ76"/>
<reference evidence="1" key="2">
    <citation type="submission" date="2019-06" db="EMBL/GenBank/DDBJ databases">
        <title>Genomics analysis of Aphanomyces spp. identifies a new class of oomycete effector associated with host adaptation.</title>
        <authorList>
            <person name="Gaulin E."/>
        </authorList>
    </citation>
    <scope>NUCLEOTIDE SEQUENCE</scope>
    <source>
        <strain evidence="1">CBS 578.67</strain>
    </source>
</reference>
<proteinExistence type="predicted"/>
<dbReference type="Proteomes" id="UP000332933">
    <property type="component" value="Unassembled WGS sequence"/>
</dbReference>
<protein>
    <submittedName>
        <fullName evidence="2">Aste57867_10171 protein</fullName>
    </submittedName>
</protein>
<evidence type="ECO:0000313" key="3">
    <source>
        <dbReference type="Proteomes" id="UP000332933"/>
    </source>
</evidence>
<name>A0A485KQ76_9STRA</name>
<dbReference type="EMBL" id="CAADRA010005210">
    <property type="protein sequence ID" value="VFT87047.1"/>
    <property type="molecule type" value="Genomic_DNA"/>
</dbReference>